<reference evidence="1 2" key="1">
    <citation type="submission" date="2017-07" db="EMBL/GenBank/DDBJ databases">
        <title>Genome Sequence of Arenibacter algicola Strain SMS7 Isolated from a culture of the Diatom Skeletonema marinoi.</title>
        <authorList>
            <person name="Topel M."/>
            <person name="Pinder M.I.M."/>
            <person name="Johansson O.N."/>
            <person name="Kourtchenko O."/>
            <person name="Godhe A."/>
            <person name="Clarke A.K."/>
        </authorList>
    </citation>
    <scope>NUCLEOTIDE SEQUENCE [LARGE SCALE GENOMIC DNA]</scope>
    <source>
        <strain evidence="1 2">SMS7</strain>
        <plasmid evidence="2">Plasmid psms7</plasmid>
    </source>
</reference>
<gene>
    <name evidence="1" type="ORF">AREALGSMS7_05048</name>
</gene>
<dbReference type="Proteomes" id="UP000204551">
    <property type="component" value="Plasmid pSMS7"/>
</dbReference>
<sequence length="322" mass="37059">MIMKVHKPSSTPGADNKGSVSKLIDYLEKENSSLENGGFFFGRTKDDDRFQDMITRTQAAMAIDRNIKGLKKKDSKFFMLTLNFSSKEQEHMASKIAGRKITDVAQLNERERQVYEQKMKMYTQKVMDEYAKNFNRGLTEKDMVYVSKIEHNRTYKGNDPEVLNGDKKTGDKKPGMHTHVHIVVSRQDATQSKSLSPNAKELKANSHHVLNGNKVTKGFNHEVFKLKTERLFDKEFSYGRKFHESYSAKSNNESLKSVATMYKNQLTPQEYKEMAALSDSNLNMVYRYFTKPNQAMLHKLNTNIQNQLSLKAKVQDQMLNGL</sequence>
<evidence type="ECO:0000313" key="2">
    <source>
        <dbReference type="Proteomes" id="UP000204551"/>
    </source>
</evidence>
<dbReference type="InterPro" id="IPR043766">
    <property type="entry name" value="BfmA-like"/>
</dbReference>
<dbReference type="AlphaFoldDB" id="A0A221V4E8"/>
<dbReference type="KEGG" id="aalg:AREALGSMS7_05048"/>
<proteinExistence type="predicted"/>
<geneLocation type="plasmid" evidence="2">
    <name>psms7</name>
</geneLocation>
<organism evidence="1 2">
    <name type="scientific">Arenibacter algicola</name>
    <dbReference type="NCBI Taxonomy" id="616991"/>
    <lineage>
        <taxon>Bacteria</taxon>
        <taxon>Pseudomonadati</taxon>
        <taxon>Bacteroidota</taxon>
        <taxon>Flavobacteriia</taxon>
        <taxon>Flavobacteriales</taxon>
        <taxon>Flavobacteriaceae</taxon>
        <taxon>Arenibacter</taxon>
    </lineage>
</organism>
<evidence type="ECO:0000313" key="1">
    <source>
        <dbReference type="EMBL" id="ASO08420.1"/>
    </source>
</evidence>
<protein>
    <submittedName>
        <fullName evidence="1">Mobilization protein</fullName>
    </submittedName>
</protein>
<keyword evidence="1" id="KW-0614">Plasmid</keyword>
<dbReference type="Pfam" id="PF18976">
    <property type="entry name" value="DUF5712"/>
    <property type="match status" value="1"/>
</dbReference>
<accession>A0A221V4E8</accession>
<name>A0A221V4E8_9FLAO</name>
<dbReference type="EMBL" id="CP022516">
    <property type="protein sequence ID" value="ASO08420.1"/>
    <property type="molecule type" value="Genomic_DNA"/>
</dbReference>